<evidence type="ECO:0000259" key="11">
    <source>
        <dbReference type="PROSITE" id="PS50179"/>
    </source>
</evidence>
<dbReference type="InterPro" id="IPR002014">
    <property type="entry name" value="VHS_dom"/>
</dbReference>
<dbReference type="Pfam" id="PF02883">
    <property type="entry name" value="Alpha_adaptinC2"/>
    <property type="match status" value="1"/>
</dbReference>
<dbReference type="GO" id="GO:0006893">
    <property type="term" value="P:Golgi to plasma membrane transport"/>
    <property type="evidence" value="ECO:0007669"/>
    <property type="project" value="TreeGrafter"/>
</dbReference>
<keyword evidence="7" id="KW-0653">Protein transport</keyword>
<dbReference type="CDD" id="cd14234">
    <property type="entry name" value="GAT_GGA_meta"/>
    <property type="match status" value="1"/>
</dbReference>
<dbReference type="InterPro" id="IPR004152">
    <property type="entry name" value="GAT_dom"/>
</dbReference>
<dbReference type="GO" id="GO:0006886">
    <property type="term" value="P:intracellular protein transport"/>
    <property type="evidence" value="ECO:0007669"/>
    <property type="project" value="InterPro"/>
</dbReference>
<dbReference type="PANTHER" id="PTHR45905:SF1">
    <property type="entry name" value="GOLGI-LOCALIZED, GAMMA-ADAPTIN EAR CONTAINING, ARF BINDING PROTEIN"/>
    <property type="match status" value="1"/>
</dbReference>
<feature type="compositionally biased region" description="Polar residues" evidence="10">
    <location>
        <begin position="475"/>
        <end position="498"/>
    </location>
</feature>
<reference evidence="14 15" key="1">
    <citation type="submission" date="2018-04" db="EMBL/GenBank/DDBJ databases">
        <authorList>
            <person name="Zhang X."/>
            <person name="Yuan J."/>
            <person name="Li F."/>
            <person name="Xiang J."/>
        </authorList>
    </citation>
    <scope>NUCLEOTIDE SEQUENCE [LARGE SCALE GENOMIC DNA]</scope>
    <source>
        <tissue evidence="14">Muscle</tissue>
    </source>
</reference>
<dbReference type="GO" id="GO:0043130">
    <property type="term" value="F:ubiquitin binding"/>
    <property type="evidence" value="ECO:0007669"/>
    <property type="project" value="InterPro"/>
</dbReference>
<organism evidence="14 15">
    <name type="scientific">Penaeus vannamei</name>
    <name type="common">Whiteleg shrimp</name>
    <name type="synonym">Litopenaeus vannamei</name>
    <dbReference type="NCBI Taxonomy" id="6689"/>
    <lineage>
        <taxon>Eukaryota</taxon>
        <taxon>Metazoa</taxon>
        <taxon>Ecdysozoa</taxon>
        <taxon>Arthropoda</taxon>
        <taxon>Crustacea</taxon>
        <taxon>Multicrustacea</taxon>
        <taxon>Malacostraca</taxon>
        <taxon>Eumalacostraca</taxon>
        <taxon>Eucarida</taxon>
        <taxon>Decapoda</taxon>
        <taxon>Dendrobranchiata</taxon>
        <taxon>Penaeoidea</taxon>
        <taxon>Penaeidae</taxon>
        <taxon>Penaeus</taxon>
    </lineage>
</organism>
<dbReference type="Pfam" id="PF03127">
    <property type="entry name" value="GAT"/>
    <property type="match status" value="1"/>
</dbReference>
<comment type="subcellular location">
    <subcellularLocation>
        <location evidence="2">Early endosome membrane</location>
        <topology evidence="2">Peripheral membrane protein</topology>
    </subcellularLocation>
    <subcellularLocation>
        <location evidence="1">Golgi apparatus</location>
        <location evidence="1">trans-Golgi network membrane</location>
        <topology evidence="1">Peripheral membrane protein</topology>
    </subcellularLocation>
</comment>
<evidence type="ECO:0000256" key="1">
    <source>
        <dbReference type="ARBA" id="ARBA00004150"/>
    </source>
</evidence>
<evidence type="ECO:0000259" key="13">
    <source>
        <dbReference type="PROSITE" id="PS50909"/>
    </source>
</evidence>
<evidence type="ECO:0000256" key="2">
    <source>
        <dbReference type="ARBA" id="ARBA00004220"/>
    </source>
</evidence>
<dbReference type="CDD" id="cd03567">
    <property type="entry name" value="VHS_GGA_metazoan"/>
    <property type="match status" value="1"/>
</dbReference>
<dbReference type="Pfam" id="PF18308">
    <property type="entry name" value="GGA_N-GAT"/>
    <property type="match status" value="1"/>
</dbReference>
<feature type="domain" description="GAT" evidence="13">
    <location>
        <begin position="169"/>
        <end position="296"/>
    </location>
</feature>
<evidence type="ECO:0000256" key="5">
    <source>
        <dbReference type="ARBA" id="ARBA00022753"/>
    </source>
</evidence>
<dbReference type="GO" id="GO:0031901">
    <property type="term" value="C:early endosome membrane"/>
    <property type="evidence" value="ECO:0007669"/>
    <property type="project" value="UniProtKB-SubCell"/>
</dbReference>
<keyword evidence="15" id="KW-1185">Reference proteome</keyword>
<proteinExistence type="inferred from homology"/>
<dbReference type="EMBL" id="QCYY01001713">
    <property type="protein sequence ID" value="ROT75910.1"/>
    <property type="molecule type" value="Genomic_DNA"/>
</dbReference>
<evidence type="ECO:0000313" key="15">
    <source>
        <dbReference type="Proteomes" id="UP000283509"/>
    </source>
</evidence>
<dbReference type="Proteomes" id="UP000283509">
    <property type="component" value="Unassembled WGS sequence"/>
</dbReference>
<dbReference type="GO" id="GO:0031267">
    <property type="term" value="F:small GTPase binding"/>
    <property type="evidence" value="ECO:0007669"/>
    <property type="project" value="InterPro"/>
</dbReference>
<dbReference type="InterPro" id="IPR008152">
    <property type="entry name" value="Clathrin_a/b/g-adaptin_app_Ig"/>
</dbReference>
<dbReference type="OrthoDB" id="447025at2759"/>
<evidence type="ECO:0000256" key="7">
    <source>
        <dbReference type="ARBA" id="ARBA00022927"/>
    </source>
</evidence>
<keyword evidence="5" id="KW-0967">Endosome</keyword>
<dbReference type="InterPro" id="IPR008153">
    <property type="entry name" value="GAE_dom"/>
</dbReference>
<gene>
    <name evidence="14" type="ORF">C7M84_005523</name>
</gene>
<dbReference type="Pfam" id="PF00790">
    <property type="entry name" value="VHS"/>
    <property type="match status" value="1"/>
</dbReference>
<feature type="region of interest" description="Disordered" evidence="10">
    <location>
        <begin position="475"/>
        <end position="504"/>
    </location>
</feature>
<evidence type="ECO:0000313" key="14">
    <source>
        <dbReference type="EMBL" id="ROT75910.1"/>
    </source>
</evidence>
<dbReference type="PROSITE" id="PS50909">
    <property type="entry name" value="GAT"/>
    <property type="match status" value="1"/>
</dbReference>
<dbReference type="InterPro" id="IPR041198">
    <property type="entry name" value="GGA_N-GAT"/>
</dbReference>
<dbReference type="GO" id="GO:0005802">
    <property type="term" value="C:trans-Golgi network"/>
    <property type="evidence" value="ECO:0007669"/>
    <property type="project" value="InterPro"/>
</dbReference>
<accession>A0A423THB8</accession>
<feature type="domain" description="GAE" evidence="12">
    <location>
        <begin position="636"/>
        <end position="755"/>
    </location>
</feature>
<keyword evidence="4" id="KW-0813">Transport</keyword>
<dbReference type="Gene3D" id="2.60.40.1230">
    <property type="match status" value="1"/>
</dbReference>
<evidence type="ECO:0000256" key="10">
    <source>
        <dbReference type="SAM" id="MobiDB-lite"/>
    </source>
</evidence>
<dbReference type="SMART" id="SM00288">
    <property type="entry name" value="VHS"/>
    <property type="match status" value="1"/>
</dbReference>
<name>A0A423THB8_PENVA</name>
<evidence type="ECO:0000256" key="4">
    <source>
        <dbReference type="ARBA" id="ARBA00022448"/>
    </source>
</evidence>
<dbReference type="GO" id="GO:0035091">
    <property type="term" value="F:phosphatidylinositol binding"/>
    <property type="evidence" value="ECO:0007669"/>
    <property type="project" value="InterPro"/>
</dbReference>
<evidence type="ECO:0000256" key="6">
    <source>
        <dbReference type="ARBA" id="ARBA00022843"/>
    </source>
</evidence>
<dbReference type="AlphaFoldDB" id="A0A423THB8"/>
<comment type="caution">
    <text evidence="14">The sequence shown here is derived from an EMBL/GenBank/DDBJ whole genome shotgun (WGS) entry which is preliminary data.</text>
</comment>
<dbReference type="InterPro" id="IPR013041">
    <property type="entry name" value="Clathrin_app_Ig-like_sf"/>
</dbReference>
<dbReference type="Gene3D" id="1.25.40.90">
    <property type="match status" value="1"/>
</dbReference>
<dbReference type="Gene3D" id="1.20.58.160">
    <property type="match status" value="1"/>
</dbReference>
<dbReference type="SUPFAM" id="SSF48464">
    <property type="entry name" value="ENTH/VHS domain"/>
    <property type="match status" value="1"/>
</dbReference>
<dbReference type="InterPro" id="IPR038425">
    <property type="entry name" value="GAT_sf"/>
</dbReference>
<evidence type="ECO:0000259" key="12">
    <source>
        <dbReference type="PROSITE" id="PS50180"/>
    </source>
</evidence>
<dbReference type="InterPro" id="IPR008942">
    <property type="entry name" value="ENTH_VHS"/>
</dbReference>
<dbReference type="Gene3D" id="1.20.5.170">
    <property type="match status" value="1"/>
</dbReference>
<dbReference type="SUPFAM" id="SSF49348">
    <property type="entry name" value="Clathrin adaptor appendage domain"/>
    <property type="match status" value="1"/>
</dbReference>
<feature type="domain" description="VHS" evidence="11">
    <location>
        <begin position="16"/>
        <end position="146"/>
    </location>
</feature>
<keyword evidence="6" id="KW-0832">Ubl conjugation</keyword>
<keyword evidence="9" id="KW-0472">Membrane</keyword>
<dbReference type="PROSITE" id="PS50179">
    <property type="entry name" value="VHS"/>
    <property type="match status" value="1"/>
</dbReference>
<protein>
    <submittedName>
        <fullName evidence="14">Putative ADP-ribosylation factor-binding protein GGA3 isoform X1</fullName>
    </submittedName>
</protein>
<dbReference type="GO" id="GO:0034394">
    <property type="term" value="P:protein localization to cell surface"/>
    <property type="evidence" value="ECO:0007669"/>
    <property type="project" value="TreeGrafter"/>
</dbReference>
<reference evidence="14 15" key="2">
    <citation type="submission" date="2019-01" db="EMBL/GenBank/DDBJ databases">
        <title>The decoding of complex shrimp genome reveals the adaptation for benthos swimmer, frequently molting mechanism and breeding impact on genome.</title>
        <authorList>
            <person name="Sun Y."/>
            <person name="Gao Y."/>
            <person name="Yu Y."/>
        </authorList>
    </citation>
    <scope>NUCLEOTIDE SEQUENCE [LARGE SCALE GENOMIC DNA]</scope>
    <source>
        <tissue evidence="14">Muscle</tissue>
    </source>
</reference>
<dbReference type="PROSITE" id="PS50180">
    <property type="entry name" value="GAE"/>
    <property type="match status" value="1"/>
</dbReference>
<dbReference type="InterPro" id="IPR027422">
    <property type="entry name" value="GGA1-3"/>
</dbReference>
<sequence>MASPAAPSLETLIQKSTNPLNCEDDPNSIQAVCQAVSSEAGGVQTAVRLIAHKIQSPQERESLQALAVLQACVNNCGPSFHAEIGKFRFLNEMIKLVSPKYLGNHTHASVKAKVVELLFTWTIDLKSEPKILEAYNMLKKQGVVKEDPPYMGAPTAPEPRPRTNAVFEDEEKSRLLHRLLQSKNPEDLHKANALIKSMVKEDERRMERTSRRVVEVETALNNVRVLDEMLSRHQESPASQADLDLMQELHSSCSTLRSNIYRLVSEMDDKEEGIGDLLKANDELSRVMGRYKLVVEGTKMETTAPPMPGGKKSKDAQNLKDGEILLDLSTPEDGPACQGTADILNKDLKDLGLDGLSLGTGAPVVPTVAPTTPPITAGKESSSASLLEDLGGIFSNAPNSSSGAPVGPGSLHTAMAPTLVPQPMTGILGDKGSSEMPEDRADPLDDLDLLGTTLIKQNLPANVPVQVQFKAQEKLSMNQMKQQQQNTHASPPISTSQPLFPKDSSLPLLGAKSAVLNSSTSSGGENVSDPLAGVDLLSGDIGVGLTPASEPRNSISSIEKVSLLDDSNLLCAQDDSVVESPAPDKVLPAVAKPSNNVKSTVNVEVKPRSNAPSKPQFMEVKPMTDLKVSLEDIKPGKQGSVTVLESNDITMTIHFTENQPRDDVSVVVVSTMSRSAQPISNYVLQGVVPKGCKVRLQPPSSTELAAFSPFLPPPAITQIMLIANPNKLNVSLKVMLSYTIDDDPVTEMGEVESLPL</sequence>
<dbReference type="PANTHER" id="PTHR45905">
    <property type="entry name" value="GOLGI-LOCALIZED, GAMMA-ADAPTIN EAR CONTAINING, ARF BINDING PROTEIN"/>
    <property type="match status" value="1"/>
</dbReference>
<comment type="similarity">
    <text evidence="3">Belongs to the GGA protein family.</text>
</comment>
<evidence type="ECO:0000256" key="3">
    <source>
        <dbReference type="ARBA" id="ARBA00008099"/>
    </source>
</evidence>
<evidence type="ECO:0000256" key="9">
    <source>
        <dbReference type="ARBA" id="ARBA00023136"/>
    </source>
</evidence>
<dbReference type="STRING" id="6689.A0A423THB8"/>
<keyword evidence="8" id="KW-0333">Golgi apparatus</keyword>
<evidence type="ECO:0000256" key="8">
    <source>
        <dbReference type="ARBA" id="ARBA00023034"/>
    </source>
</evidence>
<dbReference type="SUPFAM" id="SSF89009">
    <property type="entry name" value="GAT-like domain"/>
    <property type="match status" value="1"/>
</dbReference>
<dbReference type="SMART" id="SM00809">
    <property type="entry name" value="Alpha_adaptinC2"/>
    <property type="match status" value="1"/>
</dbReference>